<evidence type="ECO:0000313" key="2">
    <source>
        <dbReference type="Proteomes" id="UP000077266"/>
    </source>
</evidence>
<name>A0A165MUS5_EXIGL</name>
<dbReference type="InParanoid" id="A0A165MUS5"/>
<reference evidence="1 2" key="1">
    <citation type="journal article" date="2016" name="Mol. Biol. Evol.">
        <title>Comparative Genomics of Early-Diverging Mushroom-Forming Fungi Provides Insights into the Origins of Lignocellulose Decay Capabilities.</title>
        <authorList>
            <person name="Nagy L.G."/>
            <person name="Riley R."/>
            <person name="Tritt A."/>
            <person name="Adam C."/>
            <person name="Daum C."/>
            <person name="Floudas D."/>
            <person name="Sun H."/>
            <person name="Yadav J.S."/>
            <person name="Pangilinan J."/>
            <person name="Larsson K.H."/>
            <person name="Matsuura K."/>
            <person name="Barry K."/>
            <person name="Labutti K."/>
            <person name="Kuo R."/>
            <person name="Ohm R.A."/>
            <person name="Bhattacharya S.S."/>
            <person name="Shirouzu T."/>
            <person name="Yoshinaga Y."/>
            <person name="Martin F.M."/>
            <person name="Grigoriev I.V."/>
            <person name="Hibbett D.S."/>
        </authorList>
    </citation>
    <scope>NUCLEOTIDE SEQUENCE [LARGE SCALE GENOMIC DNA]</scope>
    <source>
        <strain evidence="1 2">HHB12029</strain>
    </source>
</reference>
<organism evidence="1 2">
    <name type="scientific">Exidia glandulosa HHB12029</name>
    <dbReference type="NCBI Taxonomy" id="1314781"/>
    <lineage>
        <taxon>Eukaryota</taxon>
        <taxon>Fungi</taxon>
        <taxon>Dikarya</taxon>
        <taxon>Basidiomycota</taxon>
        <taxon>Agaricomycotina</taxon>
        <taxon>Agaricomycetes</taxon>
        <taxon>Auriculariales</taxon>
        <taxon>Exidiaceae</taxon>
        <taxon>Exidia</taxon>
    </lineage>
</organism>
<protein>
    <submittedName>
        <fullName evidence="1">Uncharacterized protein</fullName>
    </submittedName>
</protein>
<proteinExistence type="predicted"/>
<keyword evidence="2" id="KW-1185">Reference proteome</keyword>
<dbReference type="AlphaFoldDB" id="A0A165MUS5"/>
<dbReference type="EMBL" id="KV425906">
    <property type="protein sequence ID" value="KZV99790.1"/>
    <property type="molecule type" value="Genomic_DNA"/>
</dbReference>
<dbReference type="Gene3D" id="3.30.559.10">
    <property type="entry name" value="Chloramphenicol acetyltransferase-like domain"/>
    <property type="match status" value="1"/>
</dbReference>
<accession>A0A165MUS5</accession>
<dbReference type="Proteomes" id="UP000077266">
    <property type="component" value="Unassembled WGS sequence"/>
</dbReference>
<sequence>MFDAPFINNAVHAVVVRPPIPASQLATQPLRETALSLRRALQKLKEDTEQVLVELADVADHPNRVLFLARPGEQWAVATNWLSAAFLDLEFVDDVGVRV</sequence>
<dbReference type="InterPro" id="IPR023213">
    <property type="entry name" value="CAT-like_dom_sf"/>
</dbReference>
<gene>
    <name evidence="1" type="ORF">EXIGLDRAFT_762252</name>
</gene>
<evidence type="ECO:0000313" key="1">
    <source>
        <dbReference type="EMBL" id="KZV99790.1"/>
    </source>
</evidence>
<dbReference type="OrthoDB" id="21502at2759"/>